<sequence length="53" mass="5941">MSLAPTLALAQAGFAVVLWDRSPHRAPHFSRLNTVSEFYTNVTTKLRNEVRLG</sequence>
<proteinExistence type="predicted"/>
<protein>
    <submittedName>
        <fullName evidence="1">Uncharacterized protein</fullName>
    </submittedName>
</protein>
<dbReference type="AlphaFoldDB" id="A0A0E9VJR6"/>
<evidence type="ECO:0000313" key="1">
    <source>
        <dbReference type="EMBL" id="JAH78292.1"/>
    </source>
</evidence>
<name>A0A0E9VJR6_ANGAN</name>
<reference evidence="1" key="2">
    <citation type="journal article" date="2015" name="Fish Shellfish Immunol.">
        <title>Early steps in the European eel (Anguilla anguilla)-Vibrio vulnificus interaction in the gills: Role of the RtxA13 toxin.</title>
        <authorList>
            <person name="Callol A."/>
            <person name="Pajuelo D."/>
            <person name="Ebbesson L."/>
            <person name="Teles M."/>
            <person name="MacKenzie S."/>
            <person name="Amaro C."/>
        </authorList>
    </citation>
    <scope>NUCLEOTIDE SEQUENCE</scope>
</reference>
<dbReference type="EMBL" id="GBXM01030285">
    <property type="protein sequence ID" value="JAH78292.1"/>
    <property type="molecule type" value="Transcribed_RNA"/>
</dbReference>
<reference evidence="1" key="1">
    <citation type="submission" date="2014-11" db="EMBL/GenBank/DDBJ databases">
        <authorList>
            <person name="Amaro Gonzalez C."/>
        </authorList>
    </citation>
    <scope>NUCLEOTIDE SEQUENCE</scope>
</reference>
<organism evidence="1">
    <name type="scientific">Anguilla anguilla</name>
    <name type="common">European freshwater eel</name>
    <name type="synonym">Muraena anguilla</name>
    <dbReference type="NCBI Taxonomy" id="7936"/>
    <lineage>
        <taxon>Eukaryota</taxon>
        <taxon>Metazoa</taxon>
        <taxon>Chordata</taxon>
        <taxon>Craniata</taxon>
        <taxon>Vertebrata</taxon>
        <taxon>Euteleostomi</taxon>
        <taxon>Actinopterygii</taxon>
        <taxon>Neopterygii</taxon>
        <taxon>Teleostei</taxon>
        <taxon>Anguilliformes</taxon>
        <taxon>Anguillidae</taxon>
        <taxon>Anguilla</taxon>
    </lineage>
</organism>
<accession>A0A0E9VJR6</accession>